<feature type="chain" id="PRO_5021189768" evidence="2">
    <location>
        <begin position="22"/>
        <end position="564"/>
    </location>
</feature>
<keyword evidence="2" id="KW-0732">Signal</keyword>
<reference evidence="4 5" key="1">
    <citation type="submission" date="2019-06" db="EMBL/GenBank/DDBJ databases">
        <title>A complete genome sequence for Luteibacter pinisoli MAH-14.</title>
        <authorList>
            <person name="Baltrus D.A."/>
        </authorList>
    </citation>
    <scope>NUCLEOTIDE SEQUENCE [LARGE SCALE GENOMIC DNA]</scope>
    <source>
        <strain evidence="4 5">MAH-14</strain>
    </source>
</reference>
<gene>
    <name evidence="4" type="ORF">FIV34_02895</name>
</gene>
<dbReference type="PANTHER" id="PTHR40940">
    <property type="entry name" value="PROTEIN BATD-RELATED"/>
    <property type="match status" value="1"/>
</dbReference>
<dbReference type="OrthoDB" id="5293418at2"/>
<evidence type="ECO:0000259" key="3">
    <source>
        <dbReference type="Pfam" id="PF25607"/>
    </source>
</evidence>
<dbReference type="InterPro" id="IPR025738">
    <property type="entry name" value="BatD"/>
</dbReference>
<dbReference type="Proteomes" id="UP000316093">
    <property type="component" value="Chromosome"/>
</dbReference>
<feature type="transmembrane region" description="Helical" evidence="1">
    <location>
        <begin position="421"/>
        <end position="442"/>
    </location>
</feature>
<feature type="signal peptide" evidence="2">
    <location>
        <begin position="1"/>
        <end position="21"/>
    </location>
</feature>
<keyword evidence="5" id="KW-1185">Reference proteome</keyword>
<dbReference type="KEGG" id="lpy:FIV34_02895"/>
<sequence length="564" mass="59320">MTMRHAWMALALLMTATHAHAQATAPVASLDRSRVGNGETVTLNIEVGDDDLGNPDLSPLGTDFIVLGTSTNHTLSIVNGKREAHTILGVALRPKHEGQLTVPALSIGNQATQPLPLTVEATSSASADAANQPIVLDGKVDPAQGYVGQQFDYTLRLYFAVNLADGQLGDPSAEGAEIRRLGSDANYQSVRGGRRFNVVERHYAIIPQHPGTLQIKPPAFQGTAVDPTDVNSFFGAGQPVNAVAQPEHVEVKARPSSAPDGAWLPARSLTLSLTGFPADGKARVGQPITLGMRLDATGLPFEALPALSLPKLDGADVYPDKAVTGSSTNGPWITGRREQGFAVVPTRTGTLHIPETTLHWWNVTTDKAETATIPARDITVGPGSGVQAAVPATSASVAVAPATTTAPPVATTVTLQAGTPWRLIAAAVAALWLLTVGAWILWARRRRGGAATVPPPMPAEATRQGPAREHFSQALERGDLVRAEHALLAWARQARPGLRNLGELSAALRPGRQPDAIDALQRARFSNGTADAADLRAAFKNGFDWRPVEGPCGTGGGLPPLYPR</sequence>
<organism evidence="4 5">
    <name type="scientific">Luteibacter pinisoli</name>
    <dbReference type="NCBI Taxonomy" id="2589080"/>
    <lineage>
        <taxon>Bacteria</taxon>
        <taxon>Pseudomonadati</taxon>
        <taxon>Pseudomonadota</taxon>
        <taxon>Gammaproteobacteria</taxon>
        <taxon>Lysobacterales</taxon>
        <taxon>Rhodanobacteraceae</taxon>
        <taxon>Luteibacter</taxon>
    </lineage>
</organism>
<dbReference type="AlphaFoldDB" id="A0A4Y5Z070"/>
<dbReference type="PANTHER" id="PTHR40940:SF1">
    <property type="entry name" value="PROTEIN BATD"/>
    <property type="match status" value="1"/>
</dbReference>
<evidence type="ECO:0000256" key="1">
    <source>
        <dbReference type="SAM" id="Phobius"/>
    </source>
</evidence>
<evidence type="ECO:0000313" key="5">
    <source>
        <dbReference type="Proteomes" id="UP000316093"/>
    </source>
</evidence>
<proteinExistence type="predicted"/>
<feature type="domain" description="DUF7939" evidence="3">
    <location>
        <begin position="467"/>
        <end position="529"/>
    </location>
</feature>
<evidence type="ECO:0000313" key="4">
    <source>
        <dbReference type="EMBL" id="QDE38226.1"/>
    </source>
</evidence>
<keyword evidence="1" id="KW-0812">Transmembrane</keyword>
<keyword evidence="1" id="KW-0472">Membrane</keyword>
<evidence type="ECO:0000256" key="2">
    <source>
        <dbReference type="SAM" id="SignalP"/>
    </source>
</evidence>
<dbReference type="InterPro" id="IPR057699">
    <property type="entry name" value="DUF7939"/>
</dbReference>
<dbReference type="EMBL" id="CP041046">
    <property type="protein sequence ID" value="QDE38226.1"/>
    <property type="molecule type" value="Genomic_DNA"/>
</dbReference>
<protein>
    <submittedName>
        <fullName evidence="4">Protein BatD</fullName>
    </submittedName>
</protein>
<name>A0A4Y5Z070_9GAMM</name>
<keyword evidence="1" id="KW-1133">Transmembrane helix</keyword>
<dbReference type="Pfam" id="PF25607">
    <property type="entry name" value="DUF7939"/>
    <property type="match status" value="1"/>
</dbReference>
<dbReference type="Pfam" id="PF13584">
    <property type="entry name" value="BatD"/>
    <property type="match status" value="1"/>
</dbReference>
<accession>A0A4Y5Z070</accession>